<dbReference type="Proteomes" id="UP000003639">
    <property type="component" value="Unassembled WGS sequence"/>
</dbReference>
<keyword evidence="2" id="KW-1185">Reference proteome</keyword>
<sequence length="37" mass="4317">MWFSHYLFFFFCGVCLSGSIAGSVRDPDRSVGKWERK</sequence>
<protein>
    <submittedName>
        <fullName evidence="1">Uncharacterized protein</fullName>
    </submittedName>
</protein>
<evidence type="ECO:0000313" key="2">
    <source>
        <dbReference type="Proteomes" id="UP000003639"/>
    </source>
</evidence>
<dbReference type="AlphaFoldDB" id="A6NUU4"/>
<gene>
    <name evidence="1" type="ORF">BACCAP_01978</name>
</gene>
<accession>A6NUU4</accession>
<proteinExistence type="predicted"/>
<reference evidence="1 2" key="1">
    <citation type="submission" date="2007-04" db="EMBL/GenBank/DDBJ databases">
        <authorList>
            <person name="Fulton L."/>
            <person name="Clifton S."/>
            <person name="Fulton B."/>
            <person name="Xu J."/>
            <person name="Minx P."/>
            <person name="Pepin K.H."/>
            <person name="Johnson M."/>
            <person name="Thiruvilangam P."/>
            <person name="Bhonagiri V."/>
            <person name="Nash W.E."/>
            <person name="Mardis E.R."/>
            <person name="Wilson R.K."/>
        </authorList>
    </citation>
    <scope>NUCLEOTIDE SEQUENCE [LARGE SCALE GENOMIC DNA]</scope>
    <source>
        <strain evidence="1 2">ATCC 29799</strain>
    </source>
</reference>
<dbReference type="STRING" id="411467.BACCAP_01978"/>
<reference evidence="1 2" key="2">
    <citation type="submission" date="2007-06" db="EMBL/GenBank/DDBJ databases">
        <title>Draft genome sequence of Pseudoflavonifractor capillosus ATCC 29799.</title>
        <authorList>
            <person name="Sudarsanam P."/>
            <person name="Ley R."/>
            <person name="Guruge J."/>
            <person name="Turnbaugh P.J."/>
            <person name="Mahowald M."/>
            <person name="Liep D."/>
            <person name="Gordon J."/>
        </authorList>
    </citation>
    <scope>NUCLEOTIDE SEQUENCE [LARGE SCALE GENOMIC DNA]</scope>
    <source>
        <strain evidence="1 2">ATCC 29799</strain>
    </source>
</reference>
<comment type="caution">
    <text evidence="1">The sequence shown here is derived from an EMBL/GenBank/DDBJ whole genome shotgun (WGS) entry which is preliminary data.</text>
</comment>
<organism evidence="1 2">
    <name type="scientific">Pseudoflavonifractor capillosus ATCC 29799</name>
    <dbReference type="NCBI Taxonomy" id="411467"/>
    <lineage>
        <taxon>Bacteria</taxon>
        <taxon>Bacillati</taxon>
        <taxon>Bacillota</taxon>
        <taxon>Clostridia</taxon>
        <taxon>Eubacteriales</taxon>
        <taxon>Oscillospiraceae</taxon>
        <taxon>Pseudoflavonifractor</taxon>
    </lineage>
</organism>
<name>A6NUU4_9FIRM</name>
<dbReference type="EMBL" id="AAXG02000012">
    <property type="protein sequence ID" value="EDN00145.1"/>
    <property type="molecule type" value="Genomic_DNA"/>
</dbReference>
<evidence type="ECO:0000313" key="1">
    <source>
        <dbReference type="EMBL" id="EDN00145.1"/>
    </source>
</evidence>